<evidence type="ECO:0000256" key="2">
    <source>
        <dbReference type="ARBA" id="ARBA00022475"/>
    </source>
</evidence>
<evidence type="ECO:0000256" key="6">
    <source>
        <dbReference type="SAM" id="Phobius"/>
    </source>
</evidence>
<dbReference type="Proteomes" id="UP000183185">
    <property type="component" value="Unassembled WGS sequence"/>
</dbReference>
<dbReference type="Pfam" id="PF01895">
    <property type="entry name" value="PhoU"/>
    <property type="match status" value="2"/>
</dbReference>
<dbReference type="SUPFAM" id="SSF109755">
    <property type="entry name" value="PhoU-like"/>
    <property type="match status" value="1"/>
</dbReference>
<feature type="transmembrane region" description="Helical" evidence="6">
    <location>
        <begin position="213"/>
        <end position="232"/>
    </location>
</feature>
<dbReference type="PANTHER" id="PTHR10010:SF46">
    <property type="entry name" value="SODIUM-DEPENDENT PHOSPHATE TRANSPORT PROTEIN 2B"/>
    <property type="match status" value="1"/>
</dbReference>
<feature type="transmembrane region" description="Helical" evidence="6">
    <location>
        <begin position="135"/>
        <end position="156"/>
    </location>
</feature>
<accession>A0AA44KRA2</accession>
<feature type="transmembrane region" description="Helical" evidence="6">
    <location>
        <begin position="48"/>
        <end position="67"/>
    </location>
</feature>
<dbReference type="NCBIfam" id="TIGR00704">
    <property type="entry name" value="NaPi_cotrn_rel"/>
    <property type="match status" value="1"/>
</dbReference>
<sequence length="551" mass="59983">MEYNIQDMIFQFIGGLGIFLFGIKYMGDGLQQAAGDRLRDILDRFTTNPLMGVLAGMLVTVLIQSSSGTTALTVGLVSAGFMTLRQAIGVIMGANIGTTVTAFIIGIKIGEYALPIMAIGAILLFFFKNKKVHSLGQVIFGFGMLFFGLELMSAGMKPLRSLESFQELTVSMSDNPILGVIVGTVFTLVVQSSSATIGILQELFGQGAIDLKAALPVLFGDNIGTTITAVLAAIGTSIAARRAALVHVIFNIVGTIIFTILLVPFTNLIQYFQTSLNLNPEMTIAFAHGTFNITNAIIQFPFIAVLAWIVTKLIRGEDSAIDFKPQHLNPIFIEQSPAIALTEVQKEIVRMAEFSLHGLKEANQFLNTQDKKHANMATQLEGAINNLDKKITEYLVLLSEKPLSPTDSEKHSVLAGVVGDIERVGDHVENLVELVDFQISNRVSLSDEALAELNEMLELTISTLQDAINALTNFDTELAQTVIAKERKIDQMERVLRKRHVLRLNERSCSGDASIIFVDMVSNLERIGDHAVNIADGVLGEQGKINLKQSL</sequence>
<feature type="transmembrane region" description="Helical" evidence="6">
    <location>
        <begin position="87"/>
        <end position="105"/>
    </location>
</feature>
<keyword evidence="4 6" id="KW-1133">Transmembrane helix</keyword>
<comment type="subcellular location">
    <subcellularLocation>
        <location evidence="1">Cell membrane</location>
        <topology evidence="1">Multi-pass membrane protein</topology>
    </subcellularLocation>
</comment>
<dbReference type="EMBL" id="MACH01000153">
    <property type="protein sequence ID" value="OJE36440.1"/>
    <property type="molecule type" value="Genomic_DNA"/>
</dbReference>
<feature type="transmembrane region" description="Helical" evidence="6">
    <location>
        <begin position="6"/>
        <end position="27"/>
    </location>
</feature>
<dbReference type="InterPro" id="IPR004633">
    <property type="entry name" value="NaPi_cotrn-rel/YqeW-like"/>
</dbReference>
<protein>
    <submittedName>
        <fullName evidence="8">Sodium:phosphate symporter</fullName>
    </submittedName>
</protein>
<feature type="domain" description="PhoU" evidence="7">
    <location>
        <begin position="453"/>
        <end position="536"/>
    </location>
</feature>
<evidence type="ECO:0000256" key="1">
    <source>
        <dbReference type="ARBA" id="ARBA00004651"/>
    </source>
</evidence>
<dbReference type="PANTHER" id="PTHR10010">
    <property type="entry name" value="SOLUTE CARRIER FAMILY 34 SODIUM PHOSPHATE , MEMBER 2-RELATED"/>
    <property type="match status" value="1"/>
</dbReference>
<dbReference type="GO" id="GO:0044341">
    <property type="term" value="P:sodium-dependent phosphate transport"/>
    <property type="evidence" value="ECO:0007669"/>
    <property type="project" value="InterPro"/>
</dbReference>
<feature type="transmembrane region" description="Helical" evidence="6">
    <location>
        <begin position="244"/>
        <end position="265"/>
    </location>
</feature>
<dbReference type="Pfam" id="PF02690">
    <property type="entry name" value="Na_Pi_cotrans"/>
    <property type="match status" value="2"/>
</dbReference>
<organism evidence="8 9">
    <name type="scientific">Bacillus proteolyticus</name>
    <dbReference type="NCBI Taxonomy" id="2026192"/>
    <lineage>
        <taxon>Bacteria</taxon>
        <taxon>Bacillati</taxon>
        <taxon>Bacillota</taxon>
        <taxon>Bacilli</taxon>
        <taxon>Bacillales</taxon>
        <taxon>Bacillaceae</taxon>
        <taxon>Bacillus</taxon>
        <taxon>Bacillus cereus group</taxon>
    </lineage>
</organism>
<dbReference type="InterPro" id="IPR026022">
    <property type="entry name" value="PhoU_dom"/>
</dbReference>
<feature type="transmembrane region" description="Helical" evidence="6">
    <location>
        <begin position="112"/>
        <end position="129"/>
    </location>
</feature>
<evidence type="ECO:0000313" key="9">
    <source>
        <dbReference type="Proteomes" id="UP000183185"/>
    </source>
</evidence>
<keyword evidence="5 6" id="KW-0472">Membrane</keyword>
<dbReference type="NCBIfam" id="NF037997">
    <property type="entry name" value="Na_Pi_symport"/>
    <property type="match status" value="1"/>
</dbReference>
<keyword evidence="3 6" id="KW-0812">Transmembrane</keyword>
<dbReference type="GO" id="GO:0005436">
    <property type="term" value="F:sodium:phosphate symporter activity"/>
    <property type="evidence" value="ECO:0007669"/>
    <property type="project" value="InterPro"/>
</dbReference>
<reference evidence="8 9" key="1">
    <citation type="submission" date="2016-06" db="EMBL/GenBank/DDBJ databases">
        <title>First insights into the genetic diversity and population structure of in the Bacillus cereus group bacteria from diverse marine environments.</title>
        <authorList>
            <person name="Liu Y."/>
            <person name="Lai Q."/>
            <person name="Shao Z."/>
        </authorList>
    </citation>
    <scope>NUCLEOTIDE SEQUENCE [LARGE SCALE GENOMIC DNA]</scope>
    <source>
        <strain evidence="8 9">TD42</strain>
    </source>
</reference>
<evidence type="ECO:0000313" key="8">
    <source>
        <dbReference type="EMBL" id="OJE36440.1"/>
    </source>
</evidence>
<evidence type="ECO:0000256" key="4">
    <source>
        <dbReference type="ARBA" id="ARBA00022989"/>
    </source>
</evidence>
<evidence type="ECO:0000259" key="7">
    <source>
        <dbReference type="Pfam" id="PF01895"/>
    </source>
</evidence>
<feature type="domain" description="PhoU" evidence="7">
    <location>
        <begin position="348"/>
        <end position="435"/>
    </location>
</feature>
<dbReference type="RefSeq" id="WP_071747808.1">
    <property type="nucleotide sequence ID" value="NZ_MACH01000153.1"/>
</dbReference>
<evidence type="ECO:0000256" key="5">
    <source>
        <dbReference type="ARBA" id="ARBA00023136"/>
    </source>
</evidence>
<keyword evidence="2" id="KW-1003">Cell membrane</keyword>
<dbReference type="GO" id="GO:0005886">
    <property type="term" value="C:plasma membrane"/>
    <property type="evidence" value="ECO:0007669"/>
    <property type="project" value="UniProtKB-SubCell"/>
</dbReference>
<name>A0AA44KRA2_9BACI</name>
<gene>
    <name evidence="8" type="ORF">BAQ49_16315</name>
</gene>
<dbReference type="InterPro" id="IPR038078">
    <property type="entry name" value="PhoU-like_sf"/>
</dbReference>
<comment type="caution">
    <text evidence="8">The sequence shown here is derived from an EMBL/GenBank/DDBJ whole genome shotgun (WGS) entry which is preliminary data.</text>
</comment>
<feature type="transmembrane region" description="Helical" evidence="6">
    <location>
        <begin position="285"/>
        <end position="310"/>
    </location>
</feature>
<dbReference type="Gene3D" id="1.20.58.220">
    <property type="entry name" value="Phosphate transport system protein phou homolog 2, domain 2"/>
    <property type="match status" value="1"/>
</dbReference>
<evidence type="ECO:0000256" key="3">
    <source>
        <dbReference type="ARBA" id="ARBA00022692"/>
    </source>
</evidence>
<dbReference type="AlphaFoldDB" id="A0AA44KRA2"/>
<dbReference type="InterPro" id="IPR003841">
    <property type="entry name" value="Na/Pi_transpt"/>
</dbReference>
<proteinExistence type="predicted"/>